<dbReference type="NCBIfam" id="TIGR01446">
    <property type="entry name" value="DnaD_dom"/>
    <property type="match status" value="1"/>
</dbReference>
<dbReference type="InterPro" id="IPR036390">
    <property type="entry name" value="WH_DNA-bd_sf"/>
</dbReference>
<dbReference type="InterPro" id="IPR053843">
    <property type="entry name" value="DnaD_N"/>
</dbReference>
<sequence>MNRQQFINMQQMGSTSLPNLLIAHYEQLGLNEPQMMVMLKIKMNEEQGVFFQTFEELSHGMTISAEECAYMVQHLIQKGFISIQPFEDRSGIQHDRYSVEPLWGVLYDFLEAKQAKEAQKNHVQAEKSLYALFEDEFGRPLSPLEGETLSIWMDQDHHDAAMIRLALREAVLSGKLNFRYIDRILFEWKKKGLKTAEEAKEHSQHFRSQQKAPPSKEETSSYKRQVPFYNWLEQ</sequence>
<evidence type="ECO:0000313" key="6">
    <source>
        <dbReference type="Proteomes" id="UP000028091"/>
    </source>
</evidence>
<dbReference type="Gene3D" id="1.10.10.10">
    <property type="entry name" value="Winged helix-like DNA-binding domain superfamily/Winged helix DNA-binding domain"/>
    <property type="match status" value="1"/>
</dbReference>
<accession>A0A081LDN0</accession>
<dbReference type="InterPro" id="IPR053162">
    <property type="entry name" value="DnaD"/>
</dbReference>
<comment type="similarity">
    <text evidence="1">Belongs to the DnaB/DnaD family.</text>
</comment>
<dbReference type="EMBL" id="JOTP01000004">
    <property type="protein sequence ID" value="KEP27356.1"/>
    <property type="molecule type" value="Genomic_DNA"/>
</dbReference>
<dbReference type="Gene3D" id="1.10.10.630">
    <property type="entry name" value="DnaD domain-like"/>
    <property type="match status" value="1"/>
</dbReference>
<dbReference type="SUPFAM" id="SSF158499">
    <property type="entry name" value="DnaD domain-like"/>
    <property type="match status" value="1"/>
</dbReference>
<dbReference type="InterPro" id="IPR036388">
    <property type="entry name" value="WH-like_DNA-bd_sf"/>
</dbReference>
<feature type="region of interest" description="Disordered" evidence="2">
    <location>
        <begin position="199"/>
        <end position="234"/>
    </location>
</feature>
<evidence type="ECO:0000259" key="3">
    <source>
        <dbReference type="Pfam" id="PF07261"/>
    </source>
</evidence>
<evidence type="ECO:0000259" key="4">
    <source>
        <dbReference type="Pfam" id="PF21984"/>
    </source>
</evidence>
<feature type="domain" description="DnaB/C C-terminal" evidence="3">
    <location>
        <begin position="131"/>
        <end position="202"/>
    </location>
</feature>
<dbReference type="Pfam" id="PF07261">
    <property type="entry name" value="DnaB_2"/>
    <property type="match status" value="1"/>
</dbReference>
<dbReference type="AlphaFoldDB" id="A0A081LDN0"/>
<dbReference type="PANTHER" id="PTHR37293:SF6">
    <property type="entry name" value="DNA REPLICATION PROTEIN DNAD"/>
    <property type="match status" value="1"/>
</dbReference>
<evidence type="ECO:0000256" key="2">
    <source>
        <dbReference type="SAM" id="MobiDB-lite"/>
    </source>
</evidence>
<dbReference type="Pfam" id="PF21984">
    <property type="entry name" value="DnaD_N"/>
    <property type="match status" value="1"/>
</dbReference>
<dbReference type="eggNOG" id="COG3935">
    <property type="taxonomic scope" value="Bacteria"/>
</dbReference>
<name>A0A081LDN0_9BACI</name>
<dbReference type="PANTHER" id="PTHR37293">
    <property type="entry name" value="PHAGE REPLICATION PROTEIN-RELATED"/>
    <property type="match status" value="1"/>
</dbReference>
<dbReference type="Proteomes" id="UP000028091">
    <property type="component" value="Unassembled WGS sequence"/>
</dbReference>
<dbReference type="InterPro" id="IPR034829">
    <property type="entry name" value="DnaD-like_sf"/>
</dbReference>
<keyword evidence="6" id="KW-1185">Reference proteome</keyword>
<evidence type="ECO:0000256" key="1">
    <source>
        <dbReference type="ARBA" id="ARBA00093462"/>
    </source>
</evidence>
<proteinExistence type="inferred from homology"/>
<gene>
    <name evidence="5" type="ORF">BA70_13570</name>
</gene>
<dbReference type="InterPro" id="IPR006343">
    <property type="entry name" value="DnaB/C_C"/>
</dbReference>
<dbReference type="RefSeq" id="WP_034318985.1">
    <property type="nucleotide sequence ID" value="NZ_JAVIKA010000003.1"/>
</dbReference>
<dbReference type="OrthoDB" id="9770238at2"/>
<dbReference type="SUPFAM" id="SSF46785">
    <property type="entry name" value="Winged helix' DNA-binding domain"/>
    <property type="match status" value="1"/>
</dbReference>
<reference evidence="5 6" key="1">
    <citation type="submission" date="2012-09" db="EMBL/GenBank/DDBJ databases">
        <title>Genome Sequence of Bacillus sp. DW5-4.</title>
        <authorList>
            <person name="Lai Q."/>
            <person name="Liu Y."/>
            <person name="Shao Z."/>
        </authorList>
    </citation>
    <scope>NUCLEOTIDE SEQUENCE [LARGE SCALE GENOMIC DNA]</scope>
    <source>
        <strain evidence="5 6">DW5-4</strain>
    </source>
</reference>
<evidence type="ECO:0000313" key="5">
    <source>
        <dbReference type="EMBL" id="KEP27356.1"/>
    </source>
</evidence>
<comment type="caution">
    <text evidence="5">The sequence shown here is derived from an EMBL/GenBank/DDBJ whole genome shotgun (WGS) entry which is preliminary data.</text>
</comment>
<protein>
    <submittedName>
        <fullName evidence="5">DNA replication protein DnaD</fullName>
    </submittedName>
</protein>
<feature type="domain" description="DnaD N-terminal" evidence="4">
    <location>
        <begin position="18"/>
        <end position="116"/>
    </location>
</feature>
<organism evidence="5 6">
    <name type="scientific">Bacillus zhangzhouensis</name>
    <dbReference type="NCBI Taxonomy" id="1178540"/>
    <lineage>
        <taxon>Bacteria</taxon>
        <taxon>Bacillati</taxon>
        <taxon>Bacillota</taxon>
        <taxon>Bacilli</taxon>
        <taxon>Bacillales</taxon>
        <taxon>Bacillaceae</taxon>
        <taxon>Bacillus</taxon>
    </lineage>
</organism>